<dbReference type="AlphaFoldDB" id="A0A510UI47"/>
<protein>
    <submittedName>
        <fullName evidence="2">Uncharacterized protein</fullName>
    </submittedName>
</protein>
<dbReference type="Proteomes" id="UP000321787">
    <property type="component" value="Unassembled WGS sequence"/>
</dbReference>
<dbReference type="EMBL" id="BJTZ01000004">
    <property type="protein sequence ID" value="GEK13021.1"/>
    <property type="molecule type" value="Genomic_DNA"/>
</dbReference>
<evidence type="ECO:0000256" key="1">
    <source>
        <dbReference type="SAM" id="MobiDB-lite"/>
    </source>
</evidence>
<feature type="region of interest" description="Disordered" evidence="1">
    <location>
        <begin position="1"/>
        <end position="23"/>
    </location>
</feature>
<gene>
    <name evidence="2" type="ORF">AFI02nite_10570</name>
</gene>
<proteinExistence type="predicted"/>
<organism evidence="2 3">
    <name type="scientific">Aliivibrio fischeri</name>
    <name type="common">Vibrio fischeri</name>
    <dbReference type="NCBI Taxonomy" id="668"/>
    <lineage>
        <taxon>Bacteria</taxon>
        <taxon>Pseudomonadati</taxon>
        <taxon>Pseudomonadota</taxon>
        <taxon>Gammaproteobacteria</taxon>
        <taxon>Vibrionales</taxon>
        <taxon>Vibrionaceae</taxon>
        <taxon>Aliivibrio</taxon>
    </lineage>
</organism>
<evidence type="ECO:0000313" key="2">
    <source>
        <dbReference type="EMBL" id="GEK13021.1"/>
    </source>
</evidence>
<sequence length="50" mass="5510">MMNTNSNTASPLSRFVKNASSRDKKKVYKKVIAAATESQISILKKAQSHT</sequence>
<evidence type="ECO:0000313" key="3">
    <source>
        <dbReference type="Proteomes" id="UP000321787"/>
    </source>
</evidence>
<reference evidence="2 3" key="1">
    <citation type="submission" date="2019-07" db="EMBL/GenBank/DDBJ databases">
        <title>Whole genome shotgun sequence of Aliivibrio fischeri NBRC 101058.</title>
        <authorList>
            <person name="Hosoyama A."/>
            <person name="Uohara A."/>
            <person name="Ohji S."/>
            <person name="Ichikawa N."/>
        </authorList>
    </citation>
    <scope>NUCLEOTIDE SEQUENCE [LARGE SCALE GENOMIC DNA]</scope>
    <source>
        <strain evidence="2 3">NBRC 101058</strain>
    </source>
</reference>
<comment type="caution">
    <text evidence="2">The sequence shown here is derived from an EMBL/GenBank/DDBJ whole genome shotgun (WGS) entry which is preliminary data.</text>
</comment>
<feature type="compositionally biased region" description="Polar residues" evidence="1">
    <location>
        <begin position="1"/>
        <end position="11"/>
    </location>
</feature>
<accession>A0A510UI47</accession>
<dbReference type="RefSeq" id="WP_012533112.1">
    <property type="nucleotide sequence ID" value="NZ_BJTZ01000004.1"/>
</dbReference>
<name>A0A510UI47_ALIFS</name>